<dbReference type="EMBL" id="CYSB01000048">
    <property type="protein sequence ID" value="CUH70193.1"/>
    <property type="molecule type" value="Genomic_DNA"/>
</dbReference>
<dbReference type="PROSITE" id="PS50234">
    <property type="entry name" value="VWFA"/>
    <property type="match status" value="1"/>
</dbReference>
<evidence type="ECO:0000313" key="4">
    <source>
        <dbReference type="EMBL" id="CUH71877.1"/>
    </source>
</evidence>
<dbReference type="Gene3D" id="3.40.50.410">
    <property type="entry name" value="von Willebrand factor, type A domain"/>
    <property type="match status" value="2"/>
</dbReference>
<name>A0A0P1G767_9RHOB</name>
<dbReference type="SMART" id="SM00327">
    <property type="entry name" value="VWA"/>
    <property type="match status" value="2"/>
</dbReference>
<feature type="transmembrane region" description="Helical" evidence="1">
    <location>
        <begin position="836"/>
        <end position="855"/>
    </location>
</feature>
<dbReference type="RefSeq" id="WP_058243135.1">
    <property type="nucleotide sequence ID" value="NZ_CYSB01000048.1"/>
</dbReference>
<feature type="transmembrane region" description="Helical" evidence="1">
    <location>
        <begin position="20"/>
        <end position="41"/>
    </location>
</feature>
<dbReference type="Pfam" id="PF13519">
    <property type="entry name" value="VWA_2"/>
    <property type="match status" value="1"/>
</dbReference>
<keyword evidence="1" id="KW-0472">Membrane</keyword>
<gene>
    <name evidence="3" type="ORF">TL5118_04168</name>
    <name evidence="4" type="ORF">TL5120_01669</name>
</gene>
<dbReference type="InterPro" id="IPR036465">
    <property type="entry name" value="vWFA_dom_sf"/>
</dbReference>
<reference evidence="3 5" key="1">
    <citation type="submission" date="2015-09" db="EMBL/GenBank/DDBJ databases">
        <authorList>
            <person name="Rodrigo-Torres L."/>
            <person name="Arahal D.R."/>
        </authorList>
    </citation>
    <scope>NUCLEOTIDE SEQUENCE [LARGE SCALE GENOMIC DNA]</scope>
    <source>
        <strain evidence="3 5">CECT 5118</strain>
    </source>
</reference>
<evidence type="ECO:0000256" key="1">
    <source>
        <dbReference type="SAM" id="Phobius"/>
    </source>
</evidence>
<keyword evidence="5" id="KW-1185">Reference proteome</keyword>
<dbReference type="Proteomes" id="UP000051887">
    <property type="component" value="Unassembled WGS sequence"/>
</dbReference>
<dbReference type="OrthoDB" id="7813332at2"/>
<dbReference type="PANTHER" id="PTHR37947">
    <property type="entry name" value="BLL2462 PROTEIN"/>
    <property type="match status" value="1"/>
</dbReference>
<accession>A0A0P1G767</accession>
<evidence type="ECO:0000313" key="5">
    <source>
        <dbReference type="Proteomes" id="UP000051086"/>
    </source>
</evidence>
<dbReference type="AlphaFoldDB" id="A0A0P1G767"/>
<reference evidence="4 6" key="2">
    <citation type="submission" date="2015-09" db="EMBL/GenBank/DDBJ databases">
        <authorList>
            <consortium name="Swine Surveillance"/>
        </authorList>
    </citation>
    <scope>NUCLEOTIDE SEQUENCE [LARGE SCALE GENOMIC DNA]</scope>
    <source>
        <strain evidence="4 6">5120</strain>
    </source>
</reference>
<dbReference type="PANTHER" id="PTHR37947:SF1">
    <property type="entry name" value="BLL2462 PROTEIN"/>
    <property type="match status" value="1"/>
</dbReference>
<keyword evidence="1" id="KW-0812">Transmembrane</keyword>
<dbReference type="InterPro" id="IPR002035">
    <property type="entry name" value="VWF_A"/>
</dbReference>
<evidence type="ECO:0000313" key="6">
    <source>
        <dbReference type="Proteomes" id="UP000051887"/>
    </source>
</evidence>
<protein>
    <submittedName>
        <fullName evidence="4">Marine proteobacterial sortase target protein</fullName>
    </submittedName>
</protein>
<evidence type="ECO:0000259" key="2">
    <source>
        <dbReference type="PROSITE" id="PS50234"/>
    </source>
</evidence>
<sequence>MICEADLRPFFDGIVACDTSLWLASQALIGLGIAVVLAVVVERVAKGSASLSSWRLCVSSLFFMLSIVLLGTALRQPEILRLNPKGDAAQETGLVVALIDSSESVWRNPDAAKAAIAEFAKHTGALTDRMLQQNDGINWRGEALQFGSAVDSITRPERLGQLPINLAAVRPQNKSDQSNGALALQTALAKIKKTGGRGAILLLSDGHFDHEVKETTYQEARSMGVPIYWFAYGSQSAGGGIVSADIGPTQYVNAPATLRLTGRGQGVIQLSQFDAESAPVTLDSAVLSPVRADTVFNSRGLHYVSALYSEDAVTQSNTVFTMVRGPARVLAYGGAPWADLLPQERWLIERADPSAPVSPDQYDLVVLDSVTPQDFPSDYLNQLVAGLGKTSILLINGGLRGDVTDPQRISDWNESVLSPYLPVDSNPRAFIEKPPARNVVIMIDTSGSMSDTMSRARAAANAVLDQLAEHDRFAILPFSSQAGREFSQRVASAGNISAARRFIDALSVGGGTAPSSTLSRAAQLRSNYCAYFFISDGYFETPSTSPQCYTTSISTSGDSFPAAVAGWGEEILLRSNRAAANIKLSYFEPKERAGFFREGGFTPTPLDDLALLSSAQVDGIAIAYPRVDATVWSIHETPPPDPVLAVRRGYGGQSGAVAVFLGAIPARYSFSKDSAMEVGRAMDELIGWNDQDRYDIEIELSGGTTKITVTVLSQGNADEIPTHLGGRIATQNGRASGLNFVNSGREGVFHAMVNLDLNDKKSFGYLILEEPSKQAQRIPLFLPAKTTNMSGDRAEALDFGANVSKLAELGSNTYGGRIEQAHFQLHQNRNTPPLSMHAWLIAIALISLSVALWSGRIE</sequence>
<feature type="transmembrane region" description="Helical" evidence="1">
    <location>
        <begin position="53"/>
        <end position="74"/>
    </location>
</feature>
<feature type="domain" description="VWFA" evidence="2">
    <location>
        <begin position="438"/>
        <end position="523"/>
    </location>
</feature>
<dbReference type="SUPFAM" id="SSF53300">
    <property type="entry name" value="vWA-like"/>
    <property type="match status" value="2"/>
</dbReference>
<dbReference type="EMBL" id="CYSC01000027">
    <property type="protein sequence ID" value="CUH71877.1"/>
    <property type="molecule type" value="Genomic_DNA"/>
</dbReference>
<organism evidence="4 6">
    <name type="scientific">Thalassovita autumnalis</name>
    <dbReference type="NCBI Taxonomy" id="2072972"/>
    <lineage>
        <taxon>Bacteria</taxon>
        <taxon>Pseudomonadati</taxon>
        <taxon>Pseudomonadota</taxon>
        <taxon>Alphaproteobacteria</taxon>
        <taxon>Rhodobacterales</taxon>
        <taxon>Roseobacteraceae</taxon>
        <taxon>Thalassovita</taxon>
    </lineage>
</organism>
<dbReference type="Proteomes" id="UP000051086">
    <property type="component" value="Unassembled WGS sequence"/>
</dbReference>
<keyword evidence="1" id="KW-1133">Transmembrane helix</keyword>
<evidence type="ECO:0000313" key="3">
    <source>
        <dbReference type="EMBL" id="CUH70193.1"/>
    </source>
</evidence>
<proteinExistence type="predicted"/>